<reference evidence="2" key="2">
    <citation type="journal article" date="2022" name="Microb. Genom.">
        <title>A chromosome-scale genome assembly of the tomato pathogen Cladosporium fulvum reveals a compartmentalized genome architecture and the presence of a dispensable chromosome.</title>
        <authorList>
            <person name="Zaccaron A.Z."/>
            <person name="Chen L.H."/>
            <person name="Samaras A."/>
            <person name="Stergiopoulos I."/>
        </authorList>
    </citation>
    <scope>NUCLEOTIDE SEQUENCE</scope>
    <source>
        <strain evidence="2">Race5_Kim</strain>
    </source>
</reference>
<dbReference type="InterPro" id="IPR024624">
    <property type="entry name" value="Pyridox_Oxase_Alr4036_FMN-bd"/>
</dbReference>
<dbReference type="GO" id="GO:0010181">
    <property type="term" value="F:FMN binding"/>
    <property type="evidence" value="ECO:0007669"/>
    <property type="project" value="InterPro"/>
</dbReference>
<dbReference type="KEGG" id="ffu:CLAFUR5_13422"/>
<dbReference type="GeneID" id="71993300"/>
<dbReference type="Gene3D" id="2.30.110.10">
    <property type="entry name" value="Electron Transport, Fmn-binding Protein, Chain A"/>
    <property type="match status" value="1"/>
</dbReference>
<dbReference type="EMBL" id="CP090174">
    <property type="protein sequence ID" value="UJO24275.1"/>
    <property type="molecule type" value="Genomic_DNA"/>
</dbReference>
<sequence length="277" mass="31592">MVKVWNTTPHNAAPWKEAFLCDMDTMEGQEFAFSTLHNTTFNMDSMHSGSEYSSGFEPRNRFCAFRCFWAELPDNASNPAPRNEGAFVSDMPTFTTDVRTEKIPDLFAGCNEGLDGSGGGAPCEAVWWIRSTLRQWRVRGRAYVVGPDIEGDGKGALAVRQALRRRMRVVRKDGQRSWSWSKELTAQFGNLSPSKRGRFVAPPPGRPVDEPYDDEILGVGRQIHDLEHPIARKHFRVVVIVPEVVERLDMQDPRTARKHVYTFNSEHDSWTYQECWP</sequence>
<organism evidence="2 3">
    <name type="scientific">Passalora fulva</name>
    <name type="common">Tomato leaf mold</name>
    <name type="synonym">Cladosporium fulvum</name>
    <dbReference type="NCBI Taxonomy" id="5499"/>
    <lineage>
        <taxon>Eukaryota</taxon>
        <taxon>Fungi</taxon>
        <taxon>Dikarya</taxon>
        <taxon>Ascomycota</taxon>
        <taxon>Pezizomycotina</taxon>
        <taxon>Dothideomycetes</taxon>
        <taxon>Dothideomycetidae</taxon>
        <taxon>Mycosphaerellales</taxon>
        <taxon>Mycosphaerellaceae</taxon>
        <taxon>Fulvia</taxon>
    </lineage>
</organism>
<evidence type="ECO:0000313" key="3">
    <source>
        <dbReference type="Proteomes" id="UP000756132"/>
    </source>
</evidence>
<keyword evidence="3" id="KW-1185">Reference proteome</keyword>
<evidence type="ECO:0000313" key="2">
    <source>
        <dbReference type="EMBL" id="UJO24275.1"/>
    </source>
</evidence>
<dbReference type="AlphaFoldDB" id="A0A9Q8PKU2"/>
<reference evidence="2" key="1">
    <citation type="submission" date="2021-12" db="EMBL/GenBank/DDBJ databases">
        <authorList>
            <person name="Zaccaron A."/>
            <person name="Stergiopoulos I."/>
        </authorList>
    </citation>
    <scope>NUCLEOTIDE SEQUENCE</scope>
    <source>
        <strain evidence="2">Race5_Kim</strain>
    </source>
</reference>
<proteinExistence type="predicted"/>
<gene>
    <name evidence="2" type="ORF">CLAFUR5_13422</name>
</gene>
<dbReference type="Pfam" id="PF12766">
    <property type="entry name" value="Pyridox_oxase_2"/>
    <property type="match status" value="1"/>
</dbReference>
<accession>A0A9Q8PKU2</accession>
<dbReference type="PANTHER" id="PTHR28243:SF1">
    <property type="entry name" value="PYRIDOXAMINE 5'-PHOSPHATE OXIDASE ALR4036 FAMILY FMN-BINDING DOMAIN-CONTAINING PROTEIN"/>
    <property type="match status" value="1"/>
</dbReference>
<dbReference type="RefSeq" id="XP_047768641.1">
    <property type="nucleotide sequence ID" value="XM_047912570.1"/>
</dbReference>
<dbReference type="InterPro" id="IPR012349">
    <property type="entry name" value="Split_barrel_FMN-bd"/>
</dbReference>
<evidence type="ECO:0000259" key="1">
    <source>
        <dbReference type="Pfam" id="PF12766"/>
    </source>
</evidence>
<feature type="domain" description="Pyridoxamine 5'-phosphate oxidase Alr4036 family FMN-binding" evidence="1">
    <location>
        <begin position="13"/>
        <end position="145"/>
    </location>
</feature>
<dbReference type="PANTHER" id="PTHR28243">
    <property type="entry name" value="AGL049CP"/>
    <property type="match status" value="1"/>
</dbReference>
<dbReference type="Proteomes" id="UP000756132">
    <property type="component" value="Chromosome 12"/>
</dbReference>
<dbReference type="SUPFAM" id="SSF50475">
    <property type="entry name" value="FMN-binding split barrel"/>
    <property type="match status" value="1"/>
</dbReference>
<dbReference type="OrthoDB" id="5394411at2759"/>
<name>A0A9Q8PKU2_PASFU</name>
<protein>
    <recommendedName>
        <fullName evidence="1">Pyridoxamine 5'-phosphate oxidase Alr4036 family FMN-binding domain-containing protein</fullName>
    </recommendedName>
</protein>